<dbReference type="GO" id="GO:0045892">
    <property type="term" value="P:negative regulation of DNA-templated transcription"/>
    <property type="evidence" value="ECO:0007669"/>
    <property type="project" value="InterPro"/>
</dbReference>
<evidence type="ECO:0000256" key="1">
    <source>
        <dbReference type="ARBA" id="ARBA00023015"/>
    </source>
</evidence>
<dbReference type="OrthoDB" id="329481at2"/>
<dbReference type="GO" id="GO:0003700">
    <property type="term" value="F:DNA-binding transcription factor activity"/>
    <property type="evidence" value="ECO:0007669"/>
    <property type="project" value="TreeGrafter"/>
</dbReference>
<feature type="domain" description="HTH tetR-type" evidence="5">
    <location>
        <begin position="13"/>
        <end position="73"/>
    </location>
</feature>
<dbReference type="PRINTS" id="PR00400">
    <property type="entry name" value="TETREPRESSOR"/>
</dbReference>
<dbReference type="EMBL" id="SHKR01000017">
    <property type="protein sequence ID" value="RZU03655.1"/>
    <property type="molecule type" value="Genomic_DNA"/>
</dbReference>
<evidence type="ECO:0000256" key="2">
    <source>
        <dbReference type="ARBA" id="ARBA00023125"/>
    </source>
</evidence>
<sequence>MTRRDPSSHAAAGITVPAIADAALAVIRADGVDGLTMRAVAERLHVRAPTLYHHVHNKSDLLDLVARNAFDQFAADNAAYEKLQTIDAWIALTRSGSLELRAFYADHPGLAGLIQSKATSDRDQGDGSRAELIRAQIDALVRLGVPESEARHLFEVTARWSLAAVVAESAASVGTPDVFTDGLDLFLYGVRARLVDLVS</sequence>
<dbReference type="Gene3D" id="1.10.10.60">
    <property type="entry name" value="Homeodomain-like"/>
    <property type="match status" value="1"/>
</dbReference>
<dbReference type="InterPro" id="IPR036271">
    <property type="entry name" value="Tet_transcr_reg_TetR-rel_C_sf"/>
</dbReference>
<dbReference type="SUPFAM" id="SSF48498">
    <property type="entry name" value="Tetracyclin repressor-like, C-terminal domain"/>
    <property type="match status" value="1"/>
</dbReference>
<dbReference type="Pfam" id="PF00440">
    <property type="entry name" value="TetR_N"/>
    <property type="match status" value="1"/>
</dbReference>
<dbReference type="AlphaFoldDB" id="A0A4Q7W441"/>
<dbReference type="PANTHER" id="PTHR30055:SF234">
    <property type="entry name" value="HTH-TYPE TRANSCRIPTIONAL REGULATOR BETI"/>
    <property type="match status" value="1"/>
</dbReference>
<dbReference type="GO" id="GO:0000976">
    <property type="term" value="F:transcription cis-regulatory region binding"/>
    <property type="evidence" value="ECO:0007669"/>
    <property type="project" value="TreeGrafter"/>
</dbReference>
<accession>A0A4Q7W441</accession>
<evidence type="ECO:0000259" key="5">
    <source>
        <dbReference type="PROSITE" id="PS50977"/>
    </source>
</evidence>
<dbReference type="Proteomes" id="UP000292027">
    <property type="component" value="Unassembled WGS sequence"/>
</dbReference>
<dbReference type="PANTHER" id="PTHR30055">
    <property type="entry name" value="HTH-TYPE TRANSCRIPTIONAL REGULATOR RUTR"/>
    <property type="match status" value="1"/>
</dbReference>
<evidence type="ECO:0000256" key="3">
    <source>
        <dbReference type="ARBA" id="ARBA00023163"/>
    </source>
</evidence>
<gene>
    <name evidence="6" type="ORF">EV645_7688</name>
</gene>
<evidence type="ECO:0000313" key="6">
    <source>
        <dbReference type="EMBL" id="RZU03655.1"/>
    </source>
</evidence>
<dbReference type="PROSITE" id="PS50977">
    <property type="entry name" value="HTH_TETR_2"/>
    <property type="match status" value="1"/>
</dbReference>
<feature type="DNA-binding region" description="H-T-H motif" evidence="4">
    <location>
        <begin position="36"/>
        <end position="55"/>
    </location>
</feature>
<keyword evidence="7" id="KW-1185">Reference proteome</keyword>
<keyword evidence="1" id="KW-0805">Transcription regulation</keyword>
<dbReference type="InterPro" id="IPR009057">
    <property type="entry name" value="Homeodomain-like_sf"/>
</dbReference>
<organism evidence="6 7">
    <name type="scientific">Kribbella rubisoli</name>
    <dbReference type="NCBI Taxonomy" id="3075929"/>
    <lineage>
        <taxon>Bacteria</taxon>
        <taxon>Bacillati</taxon>
        <taxon>Actinomycetota</taxon>
        <taxon>Actinomycetes</taxon>
        <taxon>Propionibacteriales</taxon>
        <taxon>Kribbellaceae</taxon>
        <taxon>Kribbella</taxon>
    </lineage>
</organism>
<dbReference type="InterPro" id="IPR050109">
    <property type="entry name" value="HTH-type_TetR-like_transc_reg"/>
</dbReference>
<keyword evidence="3" id="KW-0804">Transcription</keyword>
<dbReference type="Gene3D" id="1.10.357.10">
    <property type="entry name" value="Tetracycline Repressor, domain 2"/>
    <property type="match status" value="1"/>
</dbReference>
<evidence type="ECO:0000256" key="4">
    <source>
        <dbReference type="PROSITE-ProRule" id="PRU00335"/>
    </source>
</evidence>
<evidence type="ECO:0000313" key="7">
    <source>
        <dbReference type="Proteomes" id="UP000292027"/>
    </source>
</evidence>
<name>A0A4Q7W441_9ACTN</name>
<reference evidence="6 7" key="1">
    <citation type="journal article" date="2015" name="Stand. Genomic Sci.">
        <title>Genomic Encyclopedia of Bacterial and Archaeal Type Strains, Phase III: the genomes of soil and plant-associated and newly described type strains.</title>
        <authorList>
            <person name="Whitman W.B."/>
            <person name="Woyke T."/>
            <person name="Klenk H.P."/>
            <person name="Zhou Y."/>
            <person name="Lilburn T.G."/>
            <person name="Beck B.J."/>
            <person name="De Vos P."/>
            <person name="Vandamme P."/>
            <person name="Eisen J.A."/>
            <person name="Garrity G."/>
            <person name="Hugenholtz P."/>
            <person name="Kyrpides N.C."/>
        </authorList>
    </citation>
    <scope>NUCLEOTIDE SEQUENCE [LARGE SCALE GENOMIC DNA]</scope>
    <source>
        <strain evidence="6 7">VKM Ac-2540</strain>
    </source>
</reference>
<protein>
    <submittedName>
        <fullName evidence="6">TetR family transcriptional regulator</fullName>
    </submittedName>
</protein>
<proteinExistence type="predicted"/>
<dbReference type="GO" id="GO:0046677">
    <property type="term" value="P:response to antibiotic"/>
    <property type="evidence" value="ECO:0007669"/>
    <property type="project" value="InterPro"/>
</dbReference>
<keyword evidence="2 4" id="KW-0238">DNA-binding</keyword>
<comment type="caution">
    <text evidence="6">The sequence shown here is derived from an EMBL/GenBank/DDBJ whole genome shotgun (WGS) entry which is preliminary data.</text>
</comment>
<dbReference type="SUPFAM" id="SSF46689">
    <property type="entry name" value="Homeodomain-like"/>
    <property type="match status" value="1"/>
</dbReference>
<dbReference type="InterPro" id="IPR001647">
    <property type="entry name" value="HTH_TetR"/>
</dbReference>
<dbReference type="RefSeq" id="WP_130449416.1">
    <property type="nucleotide sequence ID" value="NZ_SHKR01000017.1"/>
</dbReference>
<dbReference type="InterPro" id="IPR003012">
    <property type="entry name" value="Tet_transcr_reg_TetR"/>
</dbReference>